<gene>
    <name evidence="2" type="ORF">HUK68_22355</name>
</gene>
<reference evidence="2 3" key="1">
    <citation type="submission" date="2020-06" db="EMBL/GenBank/DDBJ databases">
        <title>Acidovorax antarctica sp. nov., isolated from Corinth ice sheet soil, Antarctic Fields Peninsula.</title>
        <authorList>
            <person name="Xu Q."/>
            <person name="Peng F."/>
        </authorList>
    </citation>
    <scope>NUCLEOTIDE SEQUENCE [LARGE SCALE GENOMIC DNA]</scope>
    <source>
        <strain evidence="2 3">16-35-5</strain>
        <plasmid evidence="2 3">unnamed2</plasmid>
    </source>
</reference>
<dbReference type="KEGG" id="aant:HUK68_22355"/>
<dbReference type="EMBL" id="CP054842">
    <property type="protein sequence ID" value="QKV55817.1"/>
    <property type="molecule type" value="Genomic_DNA"/>
</dbReference>
<protein>
    <submittedName>
        <fullName evidence="2">Uncharacterized protein</fullName>
    </submittedName>
</protein>
<proteinExistence type="predicted"/>
<name>A0A6N1X929_9BURK</name>
<keyword evidence="2" id="KW-0614">Plasmid</keyword>
<feature type="transmembrane region" description="Helical" evidence="1">
    <location>
        <begin position="92"/>
        <end position="115"/>
    </location>
</feature>
<evidence type="ECO:0000313" key="2">
    <source>
        <dbReference type="EMBL" id="QKV55817.1"/>
    </source>
</evidence>
<sequence>MAELLQDADLLVRRFEQVDQSIAERIEKASGDAAGKAFLAFKLNFESAVEKDVDKLLQAGRYAAAQIGNQLNTQSLQLAVMHEAFERKAYRLMALVTGTAFVAGALGGVIGAKLVGA</sequence>
<keyword evidence="1" id="KW-0472">Membrane</keyword>
<keyword evidence="1" id="KW-0812">Transmembrane</keyword>
<keyword evidence="1" id="KW-1133">Transmembrane helix</keyword>
<dbReference type="Proteomes" id="UP000509579">
    <property type="component" value="Plasmid unnamed2"/>
</dbReference>
<keyword evidence="3" id="KW-1185">Reference proteome</keyword>
<accession>A0A6N1X929</accession>
<evidence type="ECO:0000256" key="1">
    <source>
        <dbReference type="SAM" id="Phobius"/>
    </source>
</evidence>
<dbReference type="RefSeq" id="WP_175506596.1">
    <property type="nucleotide sequence ID" value="NZ_CP054842.1"/>
</dbReference>
<geneLocation type="plasmid" evidence="2 3">
    <name>unnamed2</name>
</geneLocation>
<evidence type="ECO:0000313" key="3">
    <source>
        <dbReference type="Proteomes" id="UP000509579"/>
    </source>
</evidence>
<organism evidence="2 3">
    <name type="scientific">Comamonas antarctica</name>
    <dbReference type="NCBI Taxonomy" id="2743470"/>
    <lineage>
        <taxon>Bacteria</taxon>
        <taxon>Pseudomonadati</taxon>
        <taxon>Pseudomonadota</taxon>
        <taxon>Betaproteobacteria</taxon>
        <taxon>Burkholderiales</taxon>
        <taxon>Comamonadaceae</taxon>
        <taxon>Comamonas</taxon>
    </lineage>
</organism>
<dbReference type="AlphaFoldDB" id="A0A6N1X929"/>